<name>A0ABR1NVJ9_DIAER</name>
<keyword evidence="1" id="KW-0472">Membrane</keyword>
<keyword evidence="1" id="KW-0812">Transmembrane</keyword>
<dbReference type="EMBL" id="JAKNSF020000096">
    <property type="protein sequence ID" value="KAK7716923.1"/>
    <property type="molecule type" value="Genomic_DNA"/>
</dbReference>
<gene>
    <name evidence="2" type="ORF">SLS63_010930</name>
</gene>
<evidence type="ECO:0000313" key="2">
    <source>
        <dbReference type="EMBL" id="KAK7716923.1"/>
    </source>
</evidence>
<feature type="transmembrane region" description="Helical" evidence="1">
    <location>
        <begin position="153"/>
        <end position="169"/>
    </location>
</feature>
<proteinExistence type="predicted"/>
<reference evidence="2 3" key="1">
    <citation type="submission" date="2024-02" db="EMBL/GenBank/DDBJ databases">
        <title>De novo assembly and annotation of 12 fungi associated with fruit tree decline syndrome in Ontario, Canada.</title>
        <authorList>
            <person name="Sulman M."/>
            <person name="Ellouze W."/>
            <person name="Ilyukhin E."/>
        </authorList>
    </citation>
    <scope>NUCLEOTIDE SEQUENCE [LARGE SCALE GENOMIC DNA]</scope>
    <source>
        <strain evidence="2 3">M169</strain>
    </source>
</reference>
<protein>
    <submittedName>
        <fullName evidence="2">Uncharacterized protein</fullName>
    </submittedName>
</protein>
<dbReference type="Proteomes" id="UP001430848">
    <property type="component" value="Unassembled WGS sequence"/>
</dbReference>
<comment type="caution">
    <text evidence="2">The sequence shown here is derived from an EMBL/GenBank/DDBJ whole genome shotgun (WGS) entry which is preliminary data.</text>
</comment>
<evidence type="ECO:0000313" key="3">
    <source>
        <dbReference type="Proteomes" id="UP001430848"/>
    </source>
</evidence>
<sequence>MPTPFMDEKKITYVYNNEAYDFDYIITQGYGRCQPNGTYKWGFSFLQAFIAMLLMSLWSLSVYVMWLKAHLKLSSRGPYEIPNRYKAAVKLTRAIAVDFGDADQATALSNKEFSTHVSRNLRGGRVGGDPAMALGKYSFRSGLKGWVAREKRWFSGMVLCTSLAFFGWLCGYGL</sequence>
<evidence type="ECO:0000256" key="1">
    <source>
        <dbReference type="SAM" id="Phobius"/>
    </source>
</evidence>
<organism evidence="2 3">
    <name type="scientific">Diaporthe eres</name>
    <name type="common">Phomopsis oblonga</name>
    <dbReference type="NCBI Taxonomy" id="83184"/>
    <lineage>
        <taxon>Eukaryota</taxon>
        <taxon>Fungi</taxon>
        <taxon>Dikarya</taxon>
        <taxon>Ascomycota</taxon>
        <taxon>Pezizomycotina</taxon>
        <taxon>Sordariomycetes</taxon>
        <taxon>Sordariomycetidae</taxon>
        <taxon>Diaporthales</taxon>
        <taxon>Diaporthaceae</taxon>
        <taxon>Diaporthe</taxon>
        <taxon>Diaporthe eres species complex</taxon>
    </lineage>
</organism>
<accession>A0ABR1NVJ9</accession>
<feature type="transmembrane region" description="Helical" evidence="1">
    <location>
        <begin position="45"/>
        <end position="66"/>
    </location>
</feature>
<keyword evidence="3" id="KW-1185">Reference proteome</keyword>
<keyword evidence="1" id="KW-1133">Transmembrane helix</keyword>